<evidence type="ECO:0000313" key="2">
    <source>
        <dbReference type="EMBL" id="RKR04050.1"/>
    </source>
</evidence>
<keyword evidence="1" id="KW-0472">Membrane</keyword>
<gene>
    <name evidence="2" type="ORF">C7435_0493</name>
</gene>
<dbReference type="Proteomes" id="UP000273675">
    <property type="component" value="Unassembled WGS sequence"/>
</dbReference>
<accession>A0A495DN28</accession>
<feature type="transmembrane region" description="Helical" evidence="1">
    <location>
        <begin position="79"/>
        <end position="100"/>
    </location>
</feature>
<reference evidence="2 3" key="1">
    <citation type="submission" date="2018-10" db="EMBL/GenBank/DDBJ databases">
        <title>Genomic Encyclopedia of Type Strains, Phase IV (KMG-IV): sequencing the most valuable type-strain genomes for metagenomic binning, comparative biology and taxonomic classification.</title>
        <authorList>
            <person name="Goeker M."/>
        </authorList>
    </citation>
    <scope>NUCLEOTIDE SEQUENCE [LARGE SCALE GENOMIC DNA]</scope>
    <source>
        <strain evidence="2 3">DSM 4734</strain>
    </source>
</reference>
<dbReference type="RefSeq" id="WP_075189468.1">
    <property type="nucleotide sequence ID" value="NZ_RBIM01000001.1"/>
</dbReference>
<feature type="transmembrane region" description="Helical" evidence="1">
    <location>
        <begin position="38"/>
        <end position="59"/>
    </location>
</feature>
<comment type="caution">
    <text evidence="2">The sequence shown here is derived from an EMBL/GenBank/DDBJ whole genome shotgun (WGS) entry which is preliminary data.</text>
</comment>
<name>A0A495DN28_9PROT</name>
<evidence type="ECO:0000256" key="1">
    <source>
        <dbReference type="SAM" id="Phobius"/>
    </source>
</evidence>
<evidence type="ECO:0000313" key="3">
    <source>
        <dbReference type="Proteomes" id="UP000273675"/>
    </source>
</evidence>
<evidence type="ECO:0008006" key="4">
    <source>
        <dbReference type="Google" id="ProtNLM"/>
    </source>
</evidence>
<dbReference type="AlphaFoldDB" id="A0A495DN28"/>
<protein>
    <recommendedName>
        <fullName evidence="4">Transmembrane protein</fullName>
    </recommendedName>
</protein>
<dbReference type="OrthoDB" id="7631212at2"/>
<feature type="transmembrane region" description="Helical" evidence="1">
    <location>
        <begin position="12"/>
        <end position="31"/>
    </location>
</feature>
<proteinExistence type="predicted"/>
<keyword evidence="1" id="KW-1133">Transmembrane helix</keyword>
<dbReference type="EMBL" id="RBIM01000001">
    <property type="protein sequence ID" value="RKR04050.1"/>
    <property type="molecule type" value="Genomic_DNA"/>
</dbReference>
<keyword evidence="1" id="KW-0812">Transmembrane</keyword>
<organism evidence="2 3">
    <name type="scientific">Maricaulis maris</name>
    <dbReference type="NCBI Taxonomy" id="74318"/>
    <lineage>
        <taxon>Bacteria</taxon>
        <taxon>Pseudomonadati</taxon>
        <taxon>Pseudomonadota</taxon>
        <taxon>Alphaproteobacteria</taxon>
        <taxon>Maricaulales</taxon>
        <taxon>Maricaulaceae</taxon>
        <taxon>Maricaulis</taxon>
    </lineage>
</organism>
<sequence length="106" mass="12283">MYDSFAERLAVGFTPFDWWLIIVLSLVAALIMRKWPQWPAAASIAFMLDACAPFFYRWSTGIPPDFAFDFAFSRLDERGGVVVLMRLAIYMITIGAIYWAKRRYGR</sequence>